<dbReference type="EMBL" id="UINC01000181">
    <property type="protein sequence ID" value="SUZ50657.1"/>
    <property type="molecule type" value="Genomic_DNA"/>
</dbReference>
<dbReference type="Gene3D" id="3.90.79.10">
    <property type="entry name" value="Nucleoside Triphosphate Pyrophosphohydrolase"/>
    <property type="match status" value="1"/>
</dbReference>
<evidence type="ECO:0000313" key="16">
    <source>
        <dbReference type="EMBL" id="SUZ50657.1"/>
    </source>
</evidence>
<keyword evidence="7" id="KW-0479">Metal-binding</keyword>
<dbReference type="InterPro" id="IPR004035">
    <property type="entry name" value="Endouclease-III_FeS-bd_BS"/>
</dbReference>
<evidence type="ECO:0000256" key="8">
    <source>
        <dbReference type="ARBA" id="ARBA00022763"/>
    </source>
</evidence>
<keyword evidence="11" id="KW-0411">Iron-sulfur</keyword>
<dbReference type="InterPro" id="IPR000445">
    <property type="entry name" value="HhH_motif"/>
</dbReference>
<evidence type="ECO:0000256" key="14">
    <source>
        <dbReference type="SAM" id="MobiDB-lite"/>
    </source>
</evidence>
<evidence type="ECO:0000256" key="9">
    <source>
        <dbReference type="ARBA" id="ARBA00022801"/>
    </source>
</evidence>
<dbReference type="Gene3D" id="1.10.1670.10">
    <property type="entry name" value="Helix-hairpin-Helix base-excision DNA repair enzymes (C-terminal)"/>
    <property type="match status" value="1"/>
</dbReference>
<evidence type="ECO:0000259" key="15">
    <source>
        <dbReference type="SMART" id="SM00478"/>
    </source>
</evidence>
<comment type="catalytic activity">
    <reaction evidence="1">
        <text>Hydrolyzes free adenine bases from 7,8-dihydro-8-oxoguanine:adenine mismatched double-stranded DNA, leaving an apurinic site.</text>
        <dbReference type="EC" id="3.2.2.31"/>
    </reaction>
</comment>
<dbReference type="SMART" id="SM00525">
    <property type="entry name" value="FES"/>
    <property type="match status" value="1"/>
</dbReference>
<dbReference type="EC" id="3.2.2.31" evidence="4"/>
<evidence type="ECO:0000256" key="11">
    <source>
        <dbReference type="ARBA" id="ARBA00023014"/>
    </source>
</evidence>
<feature type="region of interest" description="Disordered" evidence="14">
    <location>
        <begin position="287"/>
        <end position="306"/>
    </location>
</feature>
<dbReference type="SMART" id="SM00478">
    <property type="entry name" value="ENDO3c"/>
    <property type="match status" value="1"/>
</dbReference>
<evidence type="ECO:0000256" key="5">
    <source>
        <dbReference type="ARBA" id="ARBA00022023"/>
    </source>
</evidence>
<keyword evidence="8" id="KW-0227">DNA damage</keyword>
<dbReference type="GO" id="GO:0006284">
    <property type="term" value="P:base-excision repair"/>
    <property type="evidence" value="ECO:0007669"/>
    <property type="project" value="InterPro"/>
</dbReference>
<evidence type="ECO:0000256" key="1">
    <source>
        <dbReference type="ARBA" id="ARBA00000843"/>
    </source>
</evidence>
<dbReference type="GO" id="GO:0034039">
    <property type="term" value="F:8-oxo-7,8-dihydroguanine DNA N-glycosylase activity"/>
    <property type="evidence" value="ECO:0007669"/>
    <property type="project" value="TreeGrafter"/>
</dbReference>
<evidence type="ECO:0000256" key="10">
    <source>
        <dbReference type="ARBA" id="ARBA00023004"/>
    </source>
</evidence>
<keyword evidence="13" id="KW-0326">Glycosidase</keyword>
<dbReference type="Gene3D" id="1.10.340.30">
    <property type="entry name" value="Hypothetical protein, domain 2"/>
    <property type="match status" value="1"/>
</dbReference>
<dbReference type="GO" id="GO:0032357">
    <property type="term" value="F:oxidized purine DNA binding"/>
    <property type="evidence" value="ECO:0007669"/>
    <property type="project" value="TreeGrafter"/>
</dbReference>
<reference evidence="16" key="1">
    <citation type="submission" date="2018-05" db="EMBL/GenBank/DDBJ databases">
        <authorList>
            <person name="Lanie J.A."/>
            <person name="Ng W.-L."/>
            <person name="Kazmierczak K.M."/>
            <person name="Andrzejewski T.M."/>
            <person name="Davidsen T.M."/>
            <person name="Wayne K.J."/>
            <person name="Tettelin H."/>
            <person name="Glass J.I."/>
            <person name="Rusch D."/>
            <person name="Podicherti R."/>
            <person name="Tsui H.-C.T."/>
            <person name="Winkler M.E."/>
        </authorList>
    </citation>
    <scope>NUCLEOTIDE SEQUENCE</scope>
</reference>
<evidence type="ECO:0000256" key="4">
    <source>
        <dbReference type="ARBA" id="ARBA00012045"/>
    </source>
</evidence>
<dbReference type="InterPro" id="IPR029119">
    <property type="entry name" value="MutY_C"/>
</dbReference>
<keyword evidence="6" id="KW-0004">4Fe-4S</keyword>
<dbReference type="AlphaFoldDB" id="A0A381N840"/>
<evidence type="ECO:0000256" key="12">
    <source>
        <dbReference type="ARBA" id="ARBA00023204"/>
    </source>
</evidence>
<keyword evidence="12" id="KW-0234">DNA repair</keyword>
<dbReference type="CDD" id="cd00056">
    <property type="entry name" value="ENDO3c"/>
    <property type="match status" value="1"/>
</dbReference>
<dbReference type="GO" id="GO:0006298">
    <property type="term" value="P:mismatch repair"/>
    <property type="evidence" value="ECO:0007669"/>
    <property type="project" value="TreeGrafter"/>
</dbReference>
<evidence type="ECO:0000256" key="6">
    <source>
        <dbReference type="ARBA" id="ARBA00022485"/>
    </source>
</evidence>
<dbReference type="GO" id="GO:0051539">
    <property type="term" value="F:4 iron, 4 sulfur cluster binding"/>
    <property type="evidence" value="ECO:0007669"/>
    <property type="project" value="UniProtKB-KW"/>
</dbReference>
<dbReference type="Pfam" id="PF14815">
    <property type="entry name" value="NUDIX_4"/>
    <property type="match status" value="1"/>
</dbReference>
<sequence>MSPACDKKPGPNGLRALGQSPLPPDLVDAMLSWYGEMRRDLPWRQTRDPYAILVSEIMLQQTRVETVINRYGSFLERFPTIADLATASLDDVLAEWSGLGYYRRPRLLHRLATVVVNTYGGKIPDTLEELLELPGIGPYTSAAVGSIAFGIPALSIDGNVGRIMCRLAGIADDTRRTKVRQKLEAMAADAIECHPPGTFNQAIMELGARVCTPRSPRCDQCPCSSYCEAHALGIEEQIPPRRSKLVKAVTEYAAVIEDNGRLLMLRGQRPSLVSDMWEFPTLDSRLADTSSGSLSEKPVSSRSRAQEAKLSRYIKEQLGWSVQLGPKLGEIRHGMTDRRISCHVYEASLSGSQTTMAGAPTGLEKSDHNIPDSGWFTIEEVMALALAASARKTLTTLLDVDLTSPQSPG</sequence>
<dbReference type="GO" id="GO:0000701">
    <property type="term" value="F:purine-specific mismatch base pair DNA N-glycosylase activity"/>
    <property type="evidence" value="ECO:0007669"/>
    <property type="project" value="UniProtKB-EC"/>
</dbReference>
<dbReference type="GO" id="GO:0035485">
    <property type="term" value="F:adenine/guanine mispair binding"/>
    <property type="evidence" value="ECO:0007669"/>
    <property type="project" value="TreeGrafter"/>
</dbReference>
<dbReference type="InterPro" id="IPR003651">
    <property type="entry name" value="Endonuclease3_FeS-loop_motif"/>
</dbReference>
<evidence type="ECO:0000256" key="13">
    <source>
        <dbReference type="ARBA" id="ARBA00023295"/>
    </source>
</evidence>
<dbReference type="InterPro" id="IPR015797">
    <property type="entry name" value="NUDIX_hydrolase-like_dom_sf"/>
</dbReference>
<keyword evidence="9" id="KW-0378">Hydrolase</keyword>
<comment type="similarity">
    <text evidence="3">Belongs to the Nth/MutY family.</text>
</comment>
<name>A0A381N840_9ZZZZ</name>
<feature type="domain" description="HhH-GPD" evidence="15">
    <location>
        <begin position="58"/>
        <end position="209"/>
    </location>
</feature>
<evidence type="ECO:0000256" key="3">
    <source>
        <dbReference type="ARBA" id="ARBA00008343"/>
    </source>
</evidence>
<keyword evidence="10" id="KW-0408">Iron</keyword>
<comment type="cofactor">
    <cofactor evidence="2">
        <name>[4Fe-4S] cluster</name>
        <dbReference type="ChEBI" id="CHEBI:49883"/>
    </cofactor>
</comment>
<feature type="compositionally biased region" description="Polar residues" evidence="14">
    <location>
        <begin position="287"/>
        <end position="303"/>
    </location>
</feature>
<dbReference type="InterPro" id="IPR003265">
    <property type="entry name" value="HhH-GPD_domain"/>
</dbReference>
<dbReference type="Pfam" id="PF00633">
    <property type="entry name" value="HHH"/>
    <property type="match status" value="1"/>
</dbReference>
<accession>A0A381N840</accession>
<dbReference type="PANTHER" id="PTHR42944">
    <property type="entry name" value="ADENINE DNA GLYCOSYLASE"/>
    <property type="match status" value="1"/>
</dbReference>
<dbReference type="InterPro" id="IPR011257">
    <property type="entry name" value="DNA_glycosylase"/>
</dbReference>
<feature type="region of interest" description="Disordered" evidence="14">
    <location>
        <begin position="1"/>
        <end position="21"/>
    </location>
</feature>
<dbReference type="SUPFAM" id="SSF48150">
    <property type="entry name" value="DNA-glycosylase"/>
    <property type="match status" value="1"/>
</dbReference>
<dbReference type="InterPro" id="IPR023170">
    <property type="entry name" value="HhH_base_excis_C"/>
</dbReference>
<dbReference type="InterPro" id="IPR044298">
    <property type="entry name" value="MIG/MutY"/>
</dbReference>
<organism evidence="16">
    <name type="scientific">marine metagenome</name>
    <dbReference type="NCBI Taxonomy" id="408172"/>
    <lineage>
        <taxon>unclassified sequences</taxon>
        <taxon>metagenomes</taxon>
        <taxon>ecological metagenomes</taxon>
    </lineage>
</organism>
<protein>
    <recommendedName>
        <fullName evidence="5">Adenine DNA glycosylase</fullName>
        <ecNumber evidence="4">3.2.2.31</ecNumber>
    </recommendedName>
</protein>
<proteinExistence type="inferred from homology"/>
<dbReference type="GO" id="GO:0046872">
    <property type="term" value="F:metal ion binding"/>
    <property type="evidence" value="ECO:0007669"/>
    <property type="project" value="UniProtKB-KW"/>
</dbReference>
<dbReference type="SUPFAM" id="SSF55811">
    <property type="entry name" value="Nudix"/>
    <property type="match status" value="1"/>
</dbReference>
<dbReference type="PROSITE" id="PS00764">
    <property type="entry name" value="ENDONUCLEASE_III_1"/>
    <property type="match status" value="1"/>
</dbReference>
<gene>
    <name evidence="16" type="ORF">METZ01_LOCUS3511</name>
</gene>
<evidence type="ECO:0000256" key="2">
    <source>
        <dbReference type="ARBA" id="ARBA00001966"/>
    </source>
</evidence>
<evidence type="ECO:0000256" key="7">
    <source>
        <dbReference type="ARBA" id="ARBA00022723"/>
    </source>
</evidence>
<dbReference type="PANTHER" id="PTHR42944:SF1">
    <property type="entry name" value="ADENINE DNA GLYCOSYLASE"/>
    <property type="match status" value="1"/>
</dbReference>
<dbReference type="Pfam" id="PF00730">
    <property type="entry name" value="HhH-GPD"/>
    <property type="match status" value="1"/>
</dbReference>